<comment type="caution">
    <text evidence="3">The sequence shown here is derived from an EMBL/GenBank/DDBJ whole genome shotgun (WGS) entry which is preliminary data.</text>
</comment>
<keyword evidence="1" id="KW-0175">Coiled coil</keyword>
<protein>
    <submittedName>
        <fullName evidence="3">Uncharacterized protein</fullName>
    </submittedName>
</protein>
<feature type="region of interest" description="Disordered" evidence="2">
    <location>
        <begin position="328"/>
        <end position="449"/>
    </location>
</feature>
<dbReference type="Proteomes" id="UP001362999">
    <property type="component" value="Unassembled WGS sequence"/>
</dbReference>
<feature type="compositionally biased region" description="Polar residues" evidence="2">
    <location>
        <begin position="434"/>
        <end position="449"/>
    </location>
</feature>
<evidence type="ECO:0000313" key="4">
    <source>
        <dbReference type="Proteomes" id="UP001362999"/>
    </source>
</evidence>
<feature type="compositionally biased region" description="Polar residues" evidence="2">
    <location>
        <begin position="548"/>
        <end position="559"/>
    </location>
</feature>
<feature type="compositionally biased region" description="Basic and acidic residues" evidence="2">
    <location>
        <begin position="380"/>
        <end position="389"/>
    </location>
</feature>
<sequence>MVNPYLDWIWSKYFISPQQDMLSLRETCSSLTKYTLLPSDIVLSGGGYILRRNLATTLSHVTCAMDYLLDLSAKHLGLVEIPTIGHTELDILAGTGVGHGLATQNQVVTNWVVIIDRIWAAKHQLKALCAGDVAHHSLHSWDSQVGYIASFLPLELRQKLPRGFTSGCDIKIEEQPPRELTRSVGSLEPRTDTPSSIPLDVSLDELVPGWRSWTYAELTSTYISNLGNGQYGLDLELLFFVMDTVKQMQSLLTALFLPSMLQPACFQIDPHGLLERMLRDGSNVELLAETWKALIERIQLAHERFKEYQYQRREQQARIRTNILPAVSMRGDQPHFPPPVSSSSSSPAPSSALSEGTVELGGRGKGQRTNAAHSPTSELEEWKHRRGIETQEQNGRTAAFQSPPPAPSSRSPSSSIAHNGMAEIGGRADPSWVAGSTSSAESGGQEVAATNTNVSSTYKRKTLTVDIQANYPAPNPSAKSSDMRNVSLTFDASSPFAVPPCSTVEHLASTTLLVNTSGVEVGSFQTSISWSSLSALPHDVEERGSFVDESSQLRLSSTEMGEDAPGIGTSELVHAASNGLSSPPKPADEELTERQNPPLVLALCCDSTEPSFTSRAKLTEKENGRVKEELNEAERQLDQSVSLRHNCSLTPGNLSILPSPTSPGVMGSDVGETTSVVTDVVSDGTRDRGLESSDASSTASLLAAQAVIQREERIDDLKKSCQQDSNRINGRAHLTSSCVRDGSEFEGSNVGSASSTSTPCSSSSSSGELELFVSSDKSIRKPEETALTSESPMYCWPSLPPRLVVLPEVRIDNDTEAHIVLKPDTSPAPKSPSPTLATANVVEGEGLAAMATETLPLTFPVRLDGLGEAGSWNEGVDSPGVLTGARSYFVALALASATVRTNQDADAARDRRGNCAPFIVWEREGIGTSAWS</sequence>
<evidence type="ECO:0000313" key="3">
    <source>
        <dbReference type="EMBL" id="KAK7014189.1"/>
    </source>
</evidence>
<evidence type="ECO:0000256" key="2">
    <source>
        <dbReference type="SAM" id="MobiDB-lite"/>
    </source>
</evidence>
<proteinExistence type="predicted"/>
<name>A0AAW0ANQ4_9AGAR</name>
<gene>
    <name evidence="3" type="ORF">R3P38DRAFT_3205773</name>
</gene>
<feature type="compositionally biased region" description="Polar residues" evidence="2">
    <location>
        <begin position="367"/>
        <end position="377"/>
    </location>
</feature>
<feature type="region of interest" description="Disordered" evidence="2">
    <location>
        <begin position="575"/>
        <end position="594"/>
    </location>
</feature>
<dbReference type="EMBL" id="JAWWNJ010000057">
    <property type="protein sequence ID" value="KAK7014189.1"/>
    <property type="molecule type" value="Genomic_DNA"/>
</dbReference>
<feature type="compositionally biased region" description="Low complexity" evidence="2">
    <location>
        <begin position="750"/>
        <end position="775"/>
    </location>
</feature>
<feature type="compositionally biased region" description="Polar residues" evidence="2">
    <location>
        <begin position="390"/>
        <end position="400"/>
    </location>
</feature>
<evidence type="ECO:0000256" key="1">
    <source>
        <dbReference type="SAM" id="Coils"/>
    </source>
</evidence>
<feature type="compositionally biased region" description="Low complexity" evidence="2">
    <location>
        <begin position="341"/>
        <end position="354"/>
    </location>
</feature>
<reference evidence="3 4" key="1">
    <citation type="journal article" date="2024" name="J Genomics">
        <title>Draft genome sequencing and assembly of Favolaschia claudopus CIRM-BRFM 2984 isolated from oak limbs.</title>
        <authorList>
            <person name="Navarro D."/>
            <person name="Drula E."/>
            <person name="Chaduli D."/>
            <person name="Cazenave R."/>
            <person name="Ahrendt S."/>
            <person name="Wang J."/>
            <person name="Lipzen A."/>
            <person name="Daum C."/>
            <person name="Barry K."/>
            <person name="Grigoriev I.V."/>
            <person name="Favel A."/>
            <person name="Rosso M.N."/>
            <person name="Martin F."/>
        </authorList>
    </citation>
    <scope>NUCLEOTIDE SEQUENCE [LARGE SCALE GENOMIC DNA]</scope>
    <source>
        <strain evidence="3 4">CIRM-BRFM 2984</strain>
    </source>
</reference>
<accession>A0AAW0ANQ4</accession>
<keyword evidence="4" id="KW-1185">Reference proteome</keyword>
<organism evidence="3 4">
    <name type="scientific">Favolaschia claudopus</name>
    <dbReference type="NCBI Taxonomy" id="2862362"/>
    <lineage>
        <taxon>Eukaryota</taxon>
        <taxon>Fungi</taxon>
        <taxon>Dikarya</taxon>
        <taxon>Basidiomycota</taxon>
        <taxon>Agaricomycotina</taxon>
        <taxon>Agaricomycetes</taxon>
        <taxon>Agaricomycetidae</taxon>
        <taxon>Agaricales</taxon>
        <taxon>Marasmiineae</taxon>
        <taxon>Mycenaceae</taxon>
        <taxon>Favolaschia</taxon>
    </lineage>
</organism>
<dbReference type="AlphaFoldDB" id="A0AAW0ANQ4"/>
<feature type="region of interest" description="Disordered" evidence="2">
    <location>
        <begin position="741"/>
        <end position="791"/>
    </location>
</feature>
<feature type="coiled-coil region" evidence="1">
    <location>
        <begin position="616"/>
        <end position="643"/>
    </location>
</feature>
<feature type="region of interest" description="Disordered" evidence="2">
    <location>
        <begin position="548"/>
        <end position="567"/>
    </location>
</feature>